<dbReference type="AlphaFoldDB" id="A0A6C0AY90"/>
<sequence>MHISSYYILCLYNYIIYKIEQNYKIIKSNNVN</sequence>
<accession>A0A6C0AY90</accession>
<organism evidence="1">
    <name type="scientific">viral metagenome</name>
    <dbReference type="NCBI Taxonomy" id="1070528"/>
    <lineage>
        <taxon>unclassified sequences</taxon>
        <taxon>metagenomes</taxon>
        <taxon>organismal metagenomes</taxon>
    </lineage>
</organism>
<evidence type="ECO:0000313" key="1">
    <source>
        <dbReference type="EMBL" id="QHS84748.1"/>
    </source>
</evidence>
<proteinExistence type="predicted"/>
<dbReference type="EMBL" id="MN738812">
    <property type="protein sequence ID" value="QHS84748.1"/>
    <property type="molecule type" value="Genomic_DNA"/>
</dbReference>
<reference evidence="1" key="1">
    <citation type="journal article" date="2020" name="Nature">
        <title>Giant virus diversity and host interactions through global metagenomics.</title>
        <authorList>
            <person name="Schulz F."/>
            <person name="Roux S."/>
            <person name="Paez-Espino D."/>
            <person name="Jungbluth S."/>
            <person name="Walsh D.A."/>
            <person name="Denef V.J."/>
            <person name="McMahon K.D."/>
            <person name="Konstantinidis K.T."/>
            <person name="Eloe-Fadrosh E.A."/>
            <person name="Kyrpides N.C."/>
            <person name="Woyke T."/>
        </authorList>
    </citation>
    <scope>NUCLEOTIDE SEQUENCE</scope>
    <source>
        <strain evidence="1">GVMAG-S-ERX556022-25</strain>
    </source>
</reference>
<protein>
    <submittedName>
        <fullName evidence="1">Uncharacterized protein</fullName>
    </submittedName>
</protein>
<name>A0A6C0AY90_9ZZZZ</name>